<reference evidence="3" key="1">
    <citation type="journal article" date="2015" name="Nat. Genet.">
        <title>The genome and transcriptome of the zoonotic hookworm Ancylostoma ceylanicum identify infection-specific gene families.</title>
        <authorList>
            <person name="Schwarz E.M."/>
            <person name="Hu Y."/>
            <person name="Antoshechkin I."/>
            <person name="Miller M.M."/>
            <person name="Sternberg P.W."/>
            <person name="Aroian R.V."/>
        </authorList>
    </citation>
    <scope>NUCLEOTIDE SEQUENCE</scope>
    <source>
        <strain evidence="3">HY135</strain>
    </source>
</reference>
<feature type="transmembrane region" description="Helical" evidence="1">
    <location>
        <begin position="132"/>
        <end position="152"/>
    </location>
</feature>
<dbReference type="Proteomes" id="UP000024635">
    <property type="component" value="Unassembled WGS sequence"/>
</dbReference>
<gene>
    <name evidence="2" type="primary">Acey_s0201.g1737</name>
    <name evidence="2" type="ORF">Y032_0201g1737</name>
</gene>
<keyword evidence="3" id="KW-1185">Reference proteome</keyword>
<evidence type="ECO:0008006" key="4">
    <source>
        <dbReference type="Google" id="ProtNLM"/>
    </source>
</evidence>
<feature type="transmembrane region" description="Helical" evidence="1">
    <location>
        <begin position="94"/>
        <end position="120"/>
    </location>
</feature>
<keyword evidence="1" id="KW-0472">Membrane</keyword>
<evidence type="ECO:0000313" key="3">
    <source>
        <dbReference type="Proteomes" id="UP000024635"/>
    </source>
</evidence>
<feature type="transmembrane region" description="Helical" evidence="1">
    <location>
        <begin position="61"/>
        <end position="82"/>
    </location>
</feature>
<organism evidence="2 3">
    <name type="scientific">Ancylostoma ceylanicum</name>
    <dbReference type="NCBI Taxonomy" id="53326"/>
    <lineage>
        <taxon>Eukaryota</taxon>
        <taxon>Metazoa</taxon>
        <taxon>Ecdysozoa</taxon>
        <taxon>Nematoda</taxon>
        <taxon>Chromadorea</taxon>
        <taxon>Rhabditida</taxon>
        <taxon>Rhabditina</taxon>
        <taxon>Rhabditomorpha</taxon>
        <taxon>Strongyloidea</taxon>
        <taxon>Ancylostomatidae</taxon>
        <taxon>Ancylostomatinae</taxon>
        <taxon>Ancylostoma</taxon>
    </lineage>
</organism>
<evidence type="ECO:0000313" key="2">
    <source>
        <dbReference type="EMBL" id="EYB91848.1"/>
    </source>
</evidence>
<name>A0A016SMB2_9BILA</name>
<accession>A0A016SMB2</accession>
<dbReference type="AlphaFoldDB" id="A0A016SMB2"/>
<comment type="caution">
    <text evidence="2">The sequence shown here is derived from an EMBL/GenBank/DDBJ whole genome shotgun (WGS) entry which is preliminary data.</text>
</comment>
<protein>
    <recommendedName>
        <fullName evidence="4">G-protein coupled receptors family 1 profile domain-containing protein</fullName>
    </recommendedName>
</protein>
<keyword evidence="1" id="KW-0812">Transmembrane</keyword>
<dbReference type="EMBL" id="JARK01001537">
    <property type="protein sequence ID" value="EYB91848.1"/>
    <property type="molecule type" value="Genomic_DNA"/>
</dbReference>
<proteinExistence type="predicted"/>
<feature type="transmembrane region" description="Helical" evidence="1">
    <location>
        <begin position="173"/>
        <end position="193"/>
    </location>
</feature>
<evidence type="ECO:0000256" key="1">
    <source>
        <dbReference type="SAM" id="Phobius"/>
    </source>
</evidence>
<sequence>MSLRIIRRIDCTHPILCTIVTTRKAGLLIDENFLLSVCEARMSTTAIPLPLYVGTDRTLAFAWHSFITFLSISLHLVFIIGIRRLCGWNSNFSFTLLLINSLFCILRFVIQFVAALTTLFRMDCTQYPHLCIAFGSLAFAPYYTIVILNILLTFHRLFYTAFPFKINRYLKKSVLQVIIAKIFLFFLCFVIVLNTELLGVTWNDLYMGWKVVLTRNPELFLL</sequence>
<keyword evidence="1" id="KW-1133">Transmembrane helix</keyword>